<evidence type="ECO:0000259" key="1">
    <source>
        <dbReference type="Pfam" id="PF14088"/>
    </source>
</evidence>
<feature type="domain" description="DUF4268" evidence="1">
    <location>
        <begin position="177"/>
        <end position="311"/>
    </location>
</feature>
<dbReference type="InterPro" id="IPR025364">
    <property type="entry name" value="DUF4268"/>
</dbReference>
<dbReference type="Pfam" id="PF14088">
    <property type="entry name" value="DUF4268"/>
    <property type="match status" value="1"/>
</dbReference>
<comment type="caution">
    <text evidence="2">The sequence shown here is derived from an EMBL/GenBank/DDBJ whole genome shotgun (WGS) entry which is preliminary data.</text>
</comment>
<dbReference type="EMBL" id="JBHUKU010000009">
    <property type="protein sequence ID" value="MFD2460540.1"/>
    <property type="molecule type" value="Genomic_DNA"/>
</dbReference>
<gene>
    <name evidence="2" type="ORF">ACFSYJ_18170</name>
</gene>
<name>A0ABW5GI73_9PSEU</name>
<evidence type="ECO:0000313" key="2">
    <source>
        <dbReference type="EMBL" id="MFD2460540.1"/>
    </source>
</evidence>
<proteinExistence type="predicted"/>
<reference evidence="3" key="1">
    <citation type="journal article" date="2019" name="Int. J. Syst. Evol. Microbiol.">
        <title>The Global Catalogue of Microorganisms (GCM) 10K type strain sequencing project: providing services to taxonomists for standard genome sequencing and annotation.</title>
        <authorList>
            <consortium name="The Broad Institute Genomics Platform"/>
            <consortium name="The Broad Institute Genome Sequencing Center for Infectious Disease"/>
            <person name="Wu L."/>
            <person name="Ma J."/>
        </authorList>
    </citation>
    <scope>NUCLEOTIDE SEQUENCE [LARGE SCALE GENOMIC DNA]</scope>
    <source>
        <strain evidence="3">CGMCC 4.7643</strain>
    </source>
</reference>
<sequence>MGIDALGLGRLERLANPRDIWQHEAVDFTPWLAANIEVLSDAIGLPLTVVAQEVHVGEFRLDIQATDPDGRPVIIENQLEPSDHMHLGQLLVYASGLEASTVIWITTRLRDEHRSALTWLNERTDSDVRVFGIELSVVRIGDSAKAPVLDVVLEPNDWSKAAKETSKAVASSRNQPRMAFFEEVFDLLTQEYPAIRTPRIQPANWCSFAGGPFGYYALTFSKQGYRIELYLDMQESAGQQATKHLFDFLYQQHEAIHRELGFELVWERLEDKRASRISVYNSGFVLEDADEAQREQAVRWTVDQVVRLHGVLDSKLRGAAAQLKNDPTVILDFNRLKLLPLDSPVHE</sequence>
<organism evidence="2 3">
    <name type="scientific">Amycolatopsis samaneae</name>
    <dbReference type="NCBI Taxonomy" id="664691"/>
    <lineage>
        <taxon>Bacteria</taxon>
        <taxon>Bacillati</taxon>
        <taxon>Actinomycetota</taxon>
        <taxon>Actinomycetes</taxon>
        <taxon>Pseudonocardiales</taxon>
        <taxon>Pseudonocardiaceae</taxon>
        <taxon>Amycolatopsis</taxon>
    </lineage>
</organism>
<keyword evidence="3" id="KW-1185">Reference proteome</keyword>
<dbReference type="RefSeq" id="WP_345393653.1">
    <property type="nucleotide sequence ID" value="NZ_BAABHG010000006.1"/>
</dbReference>
<dbReference type="InterPro" id="IPR011856">
    <property type="entry name" value="tRNA_endonuc-like_dom_sf"/>
</dbReference>
<dbReference type="Gene3D" id="3.40.1350.10">
    <property type="match status" value="1"/>
</dbReference>
<dbReference type="Proteomes" id="UP001597419">
    <property type="component" value="Unassembled WGS sequence"/>
</dbReference>
<evidence type="ECO:0000313" key="3">
    <source>
        <dbReference type="Proteomes" id="UP001597419"/>
    </source>
</evidence>
<protein>
    <submittedName>
        <fullName evidence="2">DUF4268 domain-containing protein</fullName>
    </submittedName>
</protein>
<accession>A0ABW5GI73</accession>